<dbReference type="Pfam" id="PF00750">
    <property type="entry name" value="tRNA-synt_1d"/>
    <property type="match status" value="1"/>
</dbReference>
<name>A0ABS6RZ59_9BACT</name>
<evidence type="ECO:0000256" key="4">
    <source>
        <dbReference type="ARBA" id="ARBA00022917"/>
    </source>
</evidence>
<dbReference type="SMART" id="SM00836">
    <property type="entry name" value="DALR_1"/>
    <property type="match status" value="1"/>
</dbReference>
<dbReference type="PANTHER" id="PTHR11956">
    <property type="entry name" value="ARGINYL-TRNA SYNTHETASE"/>
    <property type="match status" value="1"/>
</dbReference>
<keyword evidence="6" id="KW-0963">Cytoplasm</keyword>
<dbReference type="EC" id="6.1.1.19" evidence="6"/>
<dbReference type="Pfam" id="PF05746">
    <property type="entry name" value="DALR_1"/>
    <property type="match status" value="1"/>
</dbReference>
<accession>A0ABS6RZ59</accession>
<keyword evidence="4 6" id="KW-0648">Protein biosynthesis</keyword>
<evidence type="ECO:0000256" key="2">
    <source>
        <dbReference type="ARBA" id="ARBA00022741"/>
    </source>
</evidence>
<comment type="catalytic activity">
    <reaction evidence="6">
        <text>tRNA(Arg) + L-arginine + ATP = L-arginyl-tRNA(Arg) + AMP + diphosphate</text>
        <dbReference type="Rhea" id="RHEA:20301"/>
        <dbReference type="Rhea" id="RHEA-COMP:9658"/>
        <dbReference type="Rhea" id="RHEA-COMP:9673"/>
        <dbReference type="ChEBI" id="CHEBI:30616"/>
        <dbReference type="ChEBI" id="CHEBI:32682"/>
        <dbReference type="ChEBI" id="CHEBI:33019"/>
        <dbReference type="ChEBI" id="CHEBI:78442"/>
        <dbReference type="ChEBI" id="CHEBI:78513"/>
        <dbReference type="ChEBI" id="CHEBI:456215"/>
        <dbReference type="EC" id="6.1.1.19"/>
    </reaction>
</comment>
<proteinExistence type="inferred from homology"/>
<dbReference type="RefSeq" id="WP_218252516.1">
    <property type="nucleotide sequence ID" value="NZ_JABXWD010000162.1"/>
</dbReference>
<reference evidence="10 11" key="1">
    <citation type="journal article" date="2020" name="J Geophys Res Biogeosci">
        <title>Magnetotaxis as an Adaptation to Enable Bacterial Shuttling of Microbial Sulfur and Sulfur Cycling Across Aquatic Oxic#Anoxic Interfaces.</title>
        <authorList>
            <person name="Li J."/>
            <person name="Liu P."/>
            <person name="Wang J."/>
            <person name="Roberts A.P."/>
            <person name="Pan Y."/>
        </authorList>
    </citation>
    <scope>NUCLEOTIDE SEQUENCE [LARGE SCALE GENOMIC DNA]</scope>
    <source>
        <strain evidence="10 11">MYR-1_YQ</strain>
    </source>
</reference>
<dbReference type="InterPro" id="IPR001412">
    <property type="entry name" value="aa-tRNA-synth_I_CS"/>
</dbReference>
<feature type="short sequence motif" description="'HIGH' region" evidence="6">
    <location>
        <begin position="123"/>
        <end position="133"/>
    </location>
</feature>
<keyword evidence="1 6" id="KW-0436">Ligase</keyword>
<evidence type="ECO:0000256" key="3">
    <source>
        <dbReference type="ARBA" id="ARBA00022840"/>
    </source>
</evidence>
<comment type="subcellular location">
    <subcellularLocation>
        <location evidence="6">Cytoplasm</location>
    </subcellularLocation>
</comment>
<comment type="subunit">
    <text evidence="6">Monomer.</text>
</comment>
<dbReference type="NCBIfam" id="TIGR00456">
    <property type="entry name" value="argS"/>
    <property type="match status" value="1"/>
</dbReference>
<keyword evidence="11" id="KW-1185">Reference proteome</keyword>
<evidence type="ECO:0000313" key="11">
    <source>
        <dbReference type="Proteomes" id="UP001196980"/>
    </source>
</evidence>
<evidence type="ECO:0000256" key="5">
    <source>
        <dbReference type="ARBA" id="ARBA00023146"/>
    </source>
</evidence>
<keyword evidence="3 6" id="KW-0067">ATP-binding</keyword>
<dbReference type="SMART" id="SM01016">
    <property type="entry name" value="Arg_tRNA_synt_N"/>
    <property type="match status" value="1"/>
</dbReference>
<evidence type="ECO:0000256" key="6">
    <source>
        <dbReference type="HAMAP-Rule" id="MF_00123"/>
    </source>
</evidence>
<organism evidence="10 11">
    <name type="scientific">Candidatus Magnetobacterium casense</name>
    <dbReference type="NCBI Taxonomy" id="1455061"/>
    <lineage>
        <taxon>Bacteria</taxon>
        <taxon>Pseudomonadati</taxon>
        <taxon>Nitrospirota</taxon>
        <taxon>Thermodesulfovibrionia</taxon>
        <taxon>Thermodesulfovibrionales</taxon>
        <taxon>Candidatus Magnetobacteriaceae</taxon>
        <taxon>Candidatus Magnetobacterium</taxon>
    </lineage>
</organism>
<protein>
    <recommendedName>
        <fullName evidence="6">Arginine--tRNA ligase</fullName>
        <ecNumber evidence="6">6.1.1.19</ecNumber>
    </recommendedName>
    <alternativeName>
        <fullName evidence="6">Arginyl-tRNA synthetase</fullName>
        <shortName evidence="6">ArgRS</shortName>
    </alternativeName>
</protein>
<evidence type="ECO:0000259" key="9">
    <source>
        <dbReference type="SMART" id="SM01016"/>
    </source>
</evidence>
<dbReference type="InterPro" id="IPR001278">
    <property type="entry name" value="Arg-tRNA-ligase"/>
</dbReference>
<comment type="caution">
    <text evidence="10">The sequence shown here is derived from an EMBL/GenBank/DDBJ whole genome shotgun (WGS) entry which is preliminary data.</text>
</comment>
<dbReference type="PROSITE" id="PS00178">
    <property type="entry name" value="AA_TRNA_LIGASE_I"/>
    <property type="match status" value="1"/>
</dbReference>
<dbReference type="GO" id="GO:0004814">
    <property type="term" value="F:arginine-tRNA ligase activity"/>
    <property type="evidence" value="ECO:0007669"/>
    <property type="project" value="UniProtKB-EC"/>
</dbReference>
<gene>
    <name evidence="6" type="primary">argS</name>
    <name evidence="10" type="ORF">HWQ67_09840</name>
</gene>
<feature type="domain" description="DALR anticodon binding" evidence="8">
    <location>
        <begin position="428"/>
        <end position="550"/>
    </location>
</feature>
<keyword evidence="2 6" id="KW-0547">Nucleotide-binding</keyword>
<feature type="domain" description="Arginyl tRNA synthetase N-terminal" evidence="9">
    <location>
        <begin position="2"/>
        <end position="86"/>
    </location>
</feature>
<dbReference type="InterPro" id="IPR008909">
    <property type="entry name" value="DALR_anticod-bd"/>
</dbReference>
<sequence length="550" mass="62018">MIREIVLKAVAGMGIEADYVEVEIPKVQSQGDVSTPIALGLAGVLRKAPRVIAQEIISAIRGMPQCDIAAFDSIEVAGPGFINFRFKRDYLYEQLRLLYKERQLRLRVDVGHGRRVLIEFVSANPTGPLHVGHGRGAALGNALSNLLQSAGYVVEREFYINDAGRQVRLLGQSVFAAYNTLLGNPCPFPEEGYRGELVERIAGEIASTDGKRYVGEDFDNCAGHFIDYSYRRMLDEIREALDSFGVGFDNWQSERLLFDSGMVSEGIDSLRNKGYVYDKDGAVWFKSSELGDDKDRVIIKQDGQYTYFASDLAYHVMKIERGYDELINIWGADHHGYIPRVKAVLRAEGLQESNLTVLLVQMVSLLRDGKPVQMSKRAGEFITLSDVIGEIGSDTTKFIFMTRRSDSHLEFDLEAAKKQSSENPVFYVQYAYARINSLFKKHQADMSSLFTDRVASIDLSCLVADEELQIIKKLVLYPMTFQGAVRNREPHRITFYLQELAAMFHPYYNKHRILTEDVILTEARLLLCACISIVLKEGLRILGLSAPEWM</sequence>
<dbReference type="InterPro" id="IPR005148">
    <property type="entry name" value="Arg-tRNA-synth_N"/>
</dbReference>
<comment type="similarity">
    <text evidence="6 7">Belongs to the class-I aminoacyl-tRNA synthetase family.</text>
</comment>
<dbReference type="InterPro" id="IPR035684">
    <property type="entry name" value="ArgRS_core"/>
</dbReference>
<evidence type="ECO:0000313" key="10">
    <source>
        <dbReference type="EMBL" id="MBV6341886.1"/>
    </source>
</evidence>
<evidence type="ECO:0000259" key="8">
    <source>
        <dbReference type="SMART" id="SM00836"/>
    </source>
</evidence>
<dbReference type="CDD" id="cd00671">
    <property type="entry name" value="ArgRS_core"/>
    <property type="match status" value="1"/>
</dbReference>
<evidence type="ECO:0000256" key="7">
    <source>
        <dbReference type="RuleBase" id="RU363038"/>
    </source>
</evidence>
<dbReference type="Proteomes" id="UP001196980">
    <property type="component" value="Unassembled WGS sequence"/>
</dbReference>
<dbReference type="PANTHER" id="PTHR11956:SF5">
    <property type="entry name" value="ARGININE--TRNA LIGASE, CYTOPLASMIC"/>
    <property type="match status" value="1"/>
</dbReference>
<evidence type="ECO:0000256" key="1">
    <source>
        <dbReference type="ARBA" id="ARBA00022598"/>
    </source>
</evidence>
<dbReference type="EMBL" id="JABXWD010000162">
    <property type="protein sequence ID" value="MBV6341886.1"/>
    <property type="molecule type" value="Genomic_DNA"/>
</dbReference>
<dbReference type="Pfam" id="PF03485">
    <property type="entry name" value="Arg_tRNA_synt_N"/>
    <property type="match status" value="1"/>
</dbReference>
<dbReference type="HAMAP" id="MF_00123">
    <property type="entry name" value="Arg_tRNA_synth"/>
    <property type="match status" value="1"/>
</dbReference>
<keyword evidence="5 6" id="KW-0030">Aminoacyl-tRNA synthetase</keyword>